<organism evidence="2 3">
    <name type="scientific">Hibiscus sabdariffa</name>
    <name type="common">roselle</name>
    <dbReference type="NCBI Taxonomy" id="183260"/>
    <lineage>
        <taxon>Eukaryota</taxon>
        <taxon>Viridiplantae</taxon>
        <taxon>Streptophyta</taxon>
        <taxon>Embryophyta</taxon>
        <taxon>Tracheophyta</taxon>
        <taxon>Spermatophyta</taxon>
        <taxon>Magnoliopsida</taxon>
        <taxon>eudicotyledons</taxon>
        <taxon>Gunneridae</taxon>
        <taxon>Pentapetalae</taxon>
        <taxon>rosids</taxon>
        <taxon>malvids</taxon>
        <taxon>Malvales</taxon>
        <taxon>Malvaceae</taxon>
        <taxon>Malvoideae</taxon>
        <taxon>Hibiscus</taxon>
    </lineage>
</organism>
<dbReference type="CDD" id="cd06222">
    <property type="entry name" value="RNase_H_like"/>
    <property type="match status" value="1"/>
</dbReference>
<evidence type="ECO:0000313" key="2">
    <source>
        <dbReference type="EMBL" id="KAK9044947.1"/>
    </source>
</evidence>
<keyword evidence="3" id="KW-1185">Reference proteome</keyword>
<name>A0ABR2U689_9ROSI</name>
<dbReference type="EMBL" id="JBBPBN010000002">
    <property type="protein sequence ID" value="KAK9044947.1"/>
    <property type="molecule type" value="Genomic_DNA"/>
</dbReference>
<dbReference type="InterPro" id="IPR012337">
    <property type="entry name" value="RNaseH-like_sf"/>
</dbReference>
<gene>
    <name evidence="2" type="ORF">V6N11_058837</name>
</gene>
<dbReference type="Pfam" id="PF13456">
    <property type="entry name" value="RVT_3"/>
    <property type="match status" value="1"/>
</dbReference>
<dbReference type="InterPro" id="IPR036397">
    <property type="entry name" value="RNaseH_sf"/>
</dbReference>
<dbReference type="InterPro" id="IPR002156">
    <property type="entry name" value="RNaseH_domain"/>
</dbReference>
<dbReference type="InterPro" id="IPR044730">
    <property type="entry name" value="RNase_H-like_dom_plant"/>
</dbReference>
<dbReference type="PANTHER" id="PTHR47723">
    <property type="entry name" value="OS05G0353850 PROTEIN"/>
    <property type="match status" value="1"/>
</dbReference>
<dbReference type="Proteomes" id="UP001396334">
    <property type="component" value="Unassembled WGS sequence"/>
</dbReference>
<reference evidence="2 3" key="1">
    <citation type="journal article" date="2024" name="G3 (Bethesda)">
        <title>Genome assembly of Hibiscus sabdariffa L. provides insights into metabolisms of medicinal natural products.</title>
        <authorList>
            <person name="Kim T."/>
        </authorList>
    </citation>
    <scope>NUCLEOTIDE SEQUENCE [LARGE SCALE GENOMIC DNA]</scope>
    <source>
        <strain evidence="2">TK-2024</strain>
        <tissue evidence="2">Old leaves</tissue>
    </source>
</reference>
<dbReference type="Gene3D" id="3.30.420.10">
    <property type="entry name" value="Ribonuclease H-like superfamily/Ribonuclease H"/>
    <property type="match status" value="1"/>
</dbReference>
<comment type="caution">
    <text evidence="2">The sequence shown here is derived from an EMBL/GenBank/DDBJ whole genome shotgun (WGS) entry which is preliminary data.</text>
</comment>
<dbReference type="PANTHER" id="PTHR47723:SF24">
    <property type="entry name" value="RNASE H TYPE-1 DOMAIN-CONTAINING PROTEIN"/>
    <property type="match status" value="1"/>
</dbReference>
<dbReference type="InterPro" id="IPR053151">
    <property type="entry name" value="RNase_H-like"/>
</dbReference>
<protein>
    <recommendedName>
        <fullName evidence="1">RNase H type-1 domain-containing protein</fullName>
    </recommendedName>
</protein>
<proteinExistence type="predicted"/>
<feature type="domain" description="RNase H type-1" evidence="1">
    <location>
        <begin position="135"/>
        <end position="241"/>
    </location>
</feature>
<evidence type="ECO:0000259" key="1">
    <source>
        <dbReference type="Pfam" id="PF13456"/>
    </source>
</evidence>
<dbReference type="SUPFAM" id="SSF53098">
    <property type="entry name" value="Ribonuclease H-like"/>
    <property type="match status" value="1"/>
</dbReference>
<accession>A0ABR2U689</accession>
<evidence type="ECO:0000313" key="3">
    <source>
        <dbReference type="Proteomes" id="UP001396334"/>
    </source>
</evidence>
<sequence length="317" mass="35365">MNGSENIDHVLRLRIAAAGIWRRIVPHALREIFFNIPFRDWLTRNLFDSTFVRSDEDWPTRFIIICWLLWKRRCSLVLAPAMGAMEDVLSVGNRLALECKQSFAARVATNRMATNPEFQATAHWNLPLRGWIKVNVDAAVSTVDGSAGVGTAIRDDKGEWLFGSTRFVGRWAIHEGLMHAWSRGYRLVELESDSLEAVRIVLVNSPEVAVFGLVLSIKRWIVKIQHVNREGNRVTDRMAAKSRTQRGLTATFSEAPADVRGLVDGEKPPSGVERVGLPEDGAIPYDPGGGINIWKSDVGIVGHPMQLNSQKLASFSD</sequence>